<protein>
    <recommendedName>
        <fullName evidence="4">Bacteriophage holin family protein</fullName>
    </recommendedName>
</protein>
<dbReference type="EMBL" id="FQVD01000024">
    <property type="protein sequence ID" value="SHF53299.1"/>
    <property type="molecule type" value="Genomic_DNA"/>
</dbReference>
<keyword evidence="1" id="KW-0472">Membrane</keyword>
<evidence type="ECO:0000313" key="2">
    <source>
        <dbReference type="EMBL" id="SHF53299.1"/>
    </source>
</evidence>
<keyword evidence="1" id="KW-0812">Transmembrane</keyword>
<sequence length="161" mass="18424">MKGLNELFIVGWMLFGIYIEVFIMILADLWSGVRKARIRGEVRSSFMYKKTIDKIARYYNALIALTVIDAMQMGGVWYLDGYYGWSIPIFPVVTLLGALGISLVELKSIYEKADEKVKSDYKDVALLAAEIVKHKTDPTEIIEALDEYLKKDKETKNENIN</sequence>
<dbReference type="Proteomes" id="UP000184436">
    <property type="component" value="Unassembled WGS sequence"/>
</dbReference>
<feature type="transmembrane region" description="Helical" evidence="1">
    <location>
        <begin position="12"/>
        <end position="33"/>
    </location>
</feature>
<gene>
    <name evidence="2" type="ORF">SAMN05444349_12415</name>
</gene>
<name>A0A1M5CF22_9BACE</name>
<feature type="transmembrane region" description="Helical" evidence="1">
    <location>
        <begin position="85"/>
        <end position="106"/>
    </location>
</feature>
<feature type="transmembrane region" description="Helical" evidence="1">
    <location>
        <begin position="58"/>
        <end position="79"/>
    </location>
</feature>
<keyword evidence="1" id="KW-1133">Transmembrane helix</keyword>
<reference evidence="2 3" key="1">
    <citation type="submission" date="2016-11" db="EMBL/GenBank/DDBJ databases">
        <authorList>
            <person name="Jaros S."/>
            <person name="Januszkiewicz K."/>
            <person name="Wedrychowicz H."/>
        </authorList>
    </citation>
    <scope>NUCLEOTIDE SEQUENCE [LARGE SCALE GENOMIC DNA]</scope>
    <source>
        <strain evidence="2 3">DSM 26883</strain>
    </source>
</reference>
<dbReference type="AlphaFoldDB" id="A0A1M5CF22"/>
<organism evidence="2 3">
    <name type="scientific">Bacteroides faecichinchillae</name>
    <dbReference type="NCBI Taxonomy" id="871325"/>
    <lineage>
        <taxon>Bacteria</taxon>
        <taxon>Pseudomonadati</taxon>
        <taxon>Bacteroidota</taxon>
        <taxon>Bacteroidia</taxon>
        <taxon>Bacteroidales</taxon>
        <taxon>Bacteroidaceae</taxon>
        <taxon>Bacteroides</taxon>
    </lineage>
</organism>
<evidence type="ECO:0000313" key="3">
    <source>
        <dbReference type="Proteomes" id="UP000184436"/>
    </source>
</evidence>
<accession>A0A1M5CF22</accession>
<keyword evidence="3" id="KW-1185">Reference proteome</keyword>
<evidence type="ECO:0000256" key="1">
    <source>
        <dbReference type="SAM" id="Phobius"/>
    </source>
</evidence>
<proteinExistence type="predicted"/>
<dbReference type="OrthoDB" id="1148930at2"/>
<dbReference type="RefSeq" id="WP_025075769.1">
    <property type="nucleotide sequence ID" value="NZ_FQVD01000024.1"/>
</dbReference>
<evidence type="ECO:0008006" key="4">
    <source>
        <dbReference type="Google" id="ProtNLM"/>
    </source>
</evidence>
<dbReference type="STRING" id="871325.SAMN05444349_12415"/>